<accession>A0A835YGP4</accession>
<reference evidence="3" key="1">
    <citation type="submission" date="2021-02" db="EMBL/GenBank/DDBJ databases">
        <title>First Annotated Genome of the Yellow-green Alga Tribonema minus.</title>
        <authorList>
            <person name="Mahan K.M."/>
        </authorList>
    </citation>
    <scope>NUCLEOTIDE SEQUENCE</scope>
    <source>
        <strain evidence="3">UTEX B ZZ1240</strain>
    </source>
</reference>
<name>A0A835YGP4_9STRA</name>
<dbReference type="PANTHER" id="PTHR11012:SF30">
    <property type="entry name" value="PROTEIN KINASE-LIKE DOMAIN-CONTAINING"/>
    <property type="match status" value="1"/>
</dbReference>
<proteinExistence type="predicted"/>
<evidence type="ECO:0000313" key="3">
    <source>
        <dbReference type="EMBL" id="KAG5175201.1"/>
    </source>
</evidence>
<evidence type="ECO:0000256" key="1">
    <source>
        <dbReference type="SAM" id="MobiDB-lite"/>
    </source>
</evidence>
<dbReference type="EMBL" id="JAFCMP010000552">
    <property type="protein sequence ID" value="KAG5175201.1"/>
    <property type="molecule type" value="Genomic_DNA"/>
</dbReference>
<organism evidence="3 4">
    <name type="scientific">Tribonema minus</name>
    <dbReference type="NCBI Taxonomy" id="303371"/>
    <lineage>
        <taxon>Eukaryota</taxon>
        <taxon>Sar</taxon>
        <taxon>Stramenopiles</taxon>
        <taxon>Ochrophyta</taxon>
        <taxon>PX clade</taxon>
        <taxon>Xanthophyceae</taxon>
        <taxon>Tribonematales</taxon>
        <taxon>Tribonemataceae</taxon>
        <taxon>Tribonema</taxon>
    </lineage>
</organism>
<dbReference type="InterPro" id="IPR020610">
    <property type="entry name" value="Thiolase_AS"/>
</dbReference>
<dbReference type="AlphaFoldDB" id="A0A835YGP4"/>
<keyword evidence="3" id="KW-0418">Kinase</keyword>
<sequence length="723" mass="76399">MPSRKRESSSSTTDDALADVIGASLGIAAADAKIVERERLTSLWSGYGHVERLTLAHKAPSGAPLAVIVKRVRPPPGDSSVGHLRKLKSYEVESNFYTDDSLAMAFVRQQEGEACSALRPQCVPTIPFPIHVERHGQSSFEFVLSDSSFTFPRYTGDLDEADAKAVLRWMASFHACYWEKLGGIGGKVWEEGSYWHLKTRWDEYNSMGRRWKRLKLAAKAIDAVMCNCTKWRTLVHGDPKAENILFNSNSSSSAQDLVASLHDFQYVGGGWGSRDLSYLFCSSFDSDLLHDSGESLLRYYHQQLTAKLPGGDAALPWALLQNQFELSVADYCRHMAGWGFWGNADWAQRVTEQLLQRLDGGRELTEEGYAEAVKREFPLLAGGGTCQTHSSPAAALNGSGNSRADDGNDDGNAPAPPQHTASAASASRSATALGAILRAQQLLSGKRAMPQHLVVHVVGADLNEGTSPPETLRLFGGLFEGLASRAACASVDLVLVGPNVPHGLDGVASARTAAARSGGGGDGGAAAAAACGGCGGGGGGSAAAAAVCGGGGGGSAAVAAAVACGGGGGGGGGAAAAAECGACVAVRVRYACGLYDEVVGALSEAVRDPHVALLFNAGLWGYDTWRPTLARLLCAPNEIPCCGLDADAQPALRIVVVTSYCASEATDDLDVIEDVLGVEEGDVSRWLWLPELNPHRSLVARDRRGHVTRHEQYENHHWQCLCR</sequence>
<feature type="domain" description="CHK kinase-like" evidence="2">
    <location>
        <begin position="144"/>
        <end position="310"/>
    </location>
</feature>
<dbReference type="InterPro" id="IPR004119">
    <property type="entry name" value="EcKL"/>
</dbReference>
<dbReference type="InterPro" id="IPR015897">
    <property type="entry name" value="CHK_kinase-like"/>
</dbReference>
<keyword evidence="3" id="KW-0808">Transferase</keyword>
<dbReference type="PROSITE" id="PS00099">
    <property type="entry name" value="THIOLASE_3"/>
    <property type="match status" value="1"/>
</dbReference>
<dbReference type="GO" id="GO:0016747">
    <property type="term" value="F:acyltransferase activity, transferring groups other than amino-acyl groups"/>
    <property type="evidence" value="ECO:0007669"/>
    <property type="project" value="InterPro"/>
</dbReference>
<dbReference type="SMART" id="SM00587">
    <property type="entry name" value="CHK"/>
    <property type="match status" value="1"/>
</dbReference>
<dbReference type="SUPFAM" id="SSF56112">
    <property type="entry name" value="Protein kinase-like (PK-like)"/>
    <property type="match status" value="1"/>
</dbReference>
<dbReference type="OrthoDB" id="411145at2759"/>
<comment type="caution">
    <text evidence="3">The sequence shown here is derived from an EMBL/GenBank/DDBJ whole genome shotgun (WGS) entry which is preliminary data.</text>
</comment>
<dbReference type="GO" id="GO:0016301">
    <property type="term" value="F:kinase activity"/>
    <property type="evidence" value="ECO:0007669"/>
    <property type="project" value="UniProtKB-KW"/>
</dbReference>
<gene>
    <name evidence="3" type="ORF">JKP88DRAFT_351569</name>
</gene>
<dbReference type="Pfam" id="PF02958">
    <property type="entry name" value="EcKL"/>
    <property type="match status" value="1"/>
</dbReference>
<evidence type="ECO:0000313" key="4">
    <source>
        <dbReference type="Proteomes" id="UP000664859"/>
    </source>
</evidence>
<protein>
    <submittedName>
        <fullName evidence="3">Kinase-like domain-containing protein</fullName>
    </submittedName>
</protein>
<feature type="region of interest" description="Disordered" evidence="1">
    <location>
        <begin position="388"/>
        <end position="426"/>
    </location>
</feature>
<evidence type="ECO:0000259" key="2">
    <source>
        <dbReference type="SMART" id="SM00587"/>
    </source>
</evidence>
<dbReference type="Proteomes" id="UP000664859">
    <property type="component" value="Unassembled WGS sequence"/>
</dbReference>
<dbReference type="PANTHER" id="PTHR11012">
    <property type="entry name" value="PROTEIN KINASE-LIKE DOMAIN-CONTAINING"/>
    <property type="match status" value="1"/>
</dbReference>
<keyword evidence="4" id="KW-1185">Reference proteome</keyword>
<dbReference type="Gene3D" id="3.90.1200.10">
    <property type="match status" value="1"/>
</dbReference>
<dbReference type="InterPro" id="IPR046824">
    <property type="entry name" value="Mss51-like_C"/>
</dbReference>
<dbReference type="InterPro" id="IPR011009">
    <property type="entry name" value="Kinase-like_dom_sf"/>
</dbReference>
<dbReference type="Pfam" id="PF20179">
    <property type="entry name" value="MSS51_C"/>
    <property type="match status" value="1"/>
</dbReference>